<organism evidence="3 4">
    <name type="scientific">Companilactobacillus heilongjiangensis</name>
    <dbReference type="NCBI Taxonomy" id="1074467"/>
    <lineage>
        <taxon>Bacteria</taxon>
        <taxon>Bacillati</taxon>
        <taxon>Bacillota</taxon>
        <taxon>Bacilli</taxon>
        <taxon>Lactobacillales</taxon>
        <taxon>Lactobacillaceae</taxon>
        <taxon>Companilactobacillus</taxon>
    </lineage>
</organism>
<feature type="signal peptide" evidence="2">
    <location>
        <begin position="1"/>
        <end position="19"/>
    </location>
</feature>
<evidence type="ECO:0000256" key="1">
    <source>
        <dbReference type="SAM" id="MobiDB-lite"/>
    </source>
</evidence>
<dbReference type="STRING" id="1074467.JP39_03365"/>
<protein>
    <recommendedName>
        <fullName evidence="5">DUF5067 domain-containing protein</fullName>
    </recommendedName>
</protein>
<dbReference type="KEGG" id="lhi:JP39_03365"/>
<name>A0A0K2LB06_9LACO</name>
<dbReference type="AlphaFoldDB" id="A0A0K2LB06"/>
<evidence type="ECO:0000256" key="2">
    <source>
        <dbReference type="SAM" id="SignalP"/>
    </source>
</evidence>
<reference evidence="3 4" key="1">
    <citation type="submission" date="2015-08" db="EMBL/GenBank/DDBJ databases">
        <title>Genomic sequence of Lactobacillus heilongjiangensis DSM 28069, isolated from Chinese traditional pickle.</title>
        <authorList>
            <person name="Jiang X."/>
            <person name="Zheng B."/>
            <person name="Cheng H."/>
        </authorList>
    </citation>
    <scope>NUCLEOTIDE SEQUENCE [LARGE SCALE GENOMIC DNA]</scope>
    <source>
        <strain evidence="3 4">DSM 28069</strain>
    </source>
</reference>
<accession>A0A0K2LB06</accession>
<keyword evidence="2" id="KW-0732">Signal</keyword>
<feature type="region of interest" description="Disordered" evidence="1">
    <location>
        <begin position="167"/>
        <end position="233"/>
    </location>
</feature>
<evidence type="ECO:0000313" key="3">
    <source>
        <dbReference type="EMBL" id="ALB28476.1"/>
    </source>
</evidence>
<evidence type="ECO:0008006" key="5">
    <source>
        <dbReference type="Google" id="ProtNLM"/>
    </source>
</evidence>
<proteinExistence type="predicted"/>
<dbReference type="PROSITE" id="PS51257">
    <property type="entry name" value="PROKAR_LIPOPROTEIN"/>
    <property type="match status" value="1"/>
</dbReference>
<feature type="compositionally biased region" description="Polar residues" evidence="1">
    <location>
        <begin position="187"/>
        <end position="198"/>
    </location>
</feature>
<sequence>MKKFFLPLVSILLIGVVLTGCSTTSNQSAKINTKKTEVAKTATSYYQSLNKADKKKIIFKFSQDQDETSDNSADPVYAISLKITNNTKKIVKFDQSKFIVFVSETTKFPSTKSGIITLKPGKSVSINQLIEKVSEQALVGNDSYFIYMNMDNKLAKTLTVVPKASVQNNTGTDSSNDVQQSQDNSSAGTNDSTTGALDNTDDSQSQEDGSSTVNNSFDKGGNPQVNPNVTDGGISDRIAAWQEEARQEALNQGMSDSEANDYSYKVAWQKENAFEESLDN</sequence>
<dbReference type="EMBL" id="CP012559">
    <property type="protein sequence ID" value="ALB28476.1"/>
    <property type="molecule type" value="Genomic_DNA"/>
</dbReference>
<dbReference type="OrthoDB" id="2282397at2"/>
<dbReference type="RefSeq" id="WP_041499307.1">
    <property type="nucleotide sequence ID" value="NZ_BJDV01000008.1"/>
</dbReference>
<dbReference type="Proteomes" id="UP000061546">
    <property type="component" value="Chromosome"/>
</dbReference>
<keyword evidence="4" id="KW-1185">Reference proteome</keyword>
<gene>
    <name evidence="3" type="ORF">JP39_03365</name>
</gene>
<evidence type="ECO:0000313" key="4">
    <source>
        <dbReference type="Proteomes" id="UP000061546"/>
    </source>
</evidence>
<feature type="compositionally biased region" description="Polar residues" evidence="1">
    <location>
        <begin position="206"/>
        <end position="229"/>
    </location>
</feature>
<feature type="compositionally biased region" description="Low complexity" evidence="1">
    <location>
        <begin position="173"/>
        <end position="186"/>
    </location>
</feature>
<feature type="chain" id="PRO_5038388814" description="DUF5067 domain-containing protein" evidence="2">
    <location>
        <begin position="20"/>
        <end position="280"/>
    </location>
</feature>